<reference evidence="1" key="2">
    <citation type="submission" date="2020-05" db="UniProtKB">
        <authorList>
            <consortium name="EnsemblMetazoa"/>
        </authorList>
    </citation>
    <scope>IDENTIFICATION</scope>
    <source>
        <strain evidence="1">IAEA</strain>
    </source>
</reference>
<reference evidence="2" key="1">
    <citation type="submission" date="2015-01" db="EMBL/GenBank/DDBJ databases">
        <authorList>
            <person name="Aksoy S."/>
            <person name="Warren W."/>
            <person name="Wilson R.K."/>
        </authorList>
    </citation>
    <scope>NUCLEOTIDE SEQUENCE [LARGE SCALE GENOMIC DNA]</scope>
    <source>
        <strain evidence="2">IAEA</strain>
    </source>
</reference>
<evidence type="ECO:0000313" key="2">
    <source>
        <dbReference type="Proteomes" id="UP000092460"/>
    </source>
</evidence>
<keyword evidence="2" id="KW-1185">Reference proteome</keyword>
<evidence type="ECO:0000313" key="1">
    <source>
        <dbReference type="EnsemblMetazoa" id="GPPI039561-PA"/>
    </source>
</evidence>
<accession>A0A1B0BSY6</accession>
<proteinExistence type="predicted"/>
<name>A0A1B0BSY6_9MUSC</name>
<dbReference type="AlphaFoldDB" id="A0A1B0BSY6"/>
<organism evidence="1 2">
    <name type="scientific">Glossina palpalis gambiensis</name>
    <dbReference type="NCBI Taxonomy" id="67801"/>
    <lineage>
        <taxon>Eukaryota</taxon>
        <taxon>Metazoa</taxon>
        <taxon>Ecdysozoa</taxon>
        <taxon>Arthropoda</taxon>
        <taxon>Hexapoda</taxon>
        <taxon>Insecta</taxon>
        <taxon>Pterygota</taxon>
        <taxon>Neoptera</taxon>
        <taxon>Endopterygota</taxon>
        <taxon>Diptera</taxon>
        <taxon>Brachycera</taxon>
        <taxon>Muscomorpha</taxon>
        <taxon>Hippoboscoidea</taxon>
        <taxon>Glossinidae</taxon>
        <taxon>Glossina</taxon>
    </lineage>
</organism>
<dbReference type="VEuPathDB" id="VectorBase:GPPI039561"/>
<protein>
    <submittedName>
        <fullName evidence="1">Uncharacterized protein</fullName>
    </submittedName>
</protein>
<dbReference type="EnsemblMetazoa" id="GPPI039561-RA">
    <property type="protein sequence ID" value="GPPI039561-PA"/>
    <property type="gene ID" value="GPPI039561"/>
</dbReference>
<dbReference type="EMBL" id="JXJN01019931">
    <property type="status" value="NOT_ANNOTATED_CDS"/>
    <property type="molecule type" value="Genomic_DNA"/>
</dbReference>
<sequence length="99" mass="11194">MTSSVSVIHDVDGKVCLRNKEPFNFYFCFEVFHSLLQASNKRANVVARPDSLTDVLTASLDECLKIQLKVLAFCNFPCLCYSSKQSVIYESEFPNTCEV</sequence>
<dbReference type="EMBL" id="JXJN01019932">
    <property type="status" value="NOT_ANNOTATED_CDS"/>
    <property type="molecule type" value="Genomic_DNA"/>
</dbReference>
<dbReference type="Proteomes" id="UP000092460">
    <property type="component" value="Unassembled WGS sequence"/>
</dbReference>